<evidence type="ECO:0000259" key="6">
    <source>
        <dbReference type="Pfam" id="PF02465"/>
    </source>
</evidence>
<proteinExistence type="inferred from homology"/>
<dbReference type="RefSeq" id="WP_239040391.1">
    <property type="nucleotide sequence ID" value="NZ_BAAAEY010000003.1"/>
</dbReference>
<organism evidence="8 9">
    <name type="scientific">Marinobacterium sediminicola</name>
    <dbReference type="NCBI Taxonomy" id="518898"/>
    <lineage>
        <taxon>Bacteria</taxon>
        <taxon>Pseudomonadati</taxon>
        <taxon>Pseudomonadota</taxon>
        <taxon>Gammaproteobacteria</taxon>
        <taxon>Oceanospirillales</taxon>
        <taxon>Oceanospirillaceae</taxon>
        <taxon>Marinobacterium</taxon>
    </lineage>
</organism>
<evidence type="ECO:0000256" key="2">
    <source>
        <dbReference type="ARBA" id="ARBA00011255"/>
    </source>
</evidence>
<keyword evidence="9" id="KW-1185">Reference proteome</keyword>
<evidence type="ECO:0000256" key="3">
    <source>
        <dbReference type="ARBA" id="ARBA00023054"/>
    </source>
</evidence>
<evidence type="ECO:0000313" key="9">
    <source>
        <dbReference type="Proteomes" id="UP001159257"/>
    </source>
</evidence>
<sequence>MSNIINTLGAGSGIDTTALVSQLVEVERAPQEARLNSREQKLDAQISAYGTLKSALSEFQSLMSPLADNNTFNARSVALPETDVITPNSLAAGAQVGTYQIEVVDIARSQSLAMGSTDDKKAALGASGQMSIQFGEWSYTGVDADIPDNFTINDERAALNIDIDPSDTLETIAKKINDSDSGVQASVLGVDGQYQLMLTAPSGASNAMQITGDDPSLSAFEFNSTNYASVTETQQASDAVLKVNGLSVRRDTNQINDVIEGFDFTLNKSSEGEKLTFAVEADTGVAQQAIRDFVEGYNSLYQTMQNLTGYTRDEDNNLVRGSLSTDGLARSMFSQLRGLIGAEVVGVDSGFTALTNLGIRTQLDGTLEIEEDTFSKAFTENYEFIETLFARDTRSGSNYVDVRLGSYASKTVPGDYEVEITQDPSRGSIGGNAISALNFDAVTDSFTTALDTSVGDYSFKISVDGVQSDTITLSGSYASAEEIRAELQSLINGDSKISEAGAGVDVTYDAATDSFAFNSRTYGKSSSVSFSSASADMANLGISSALSGTAGKDVKGTINGEPGFGTGRVLLPPLGSDAYGMTLNVRPGAASEGVFTASFSQGFAGTMDKLINSILGAEGAIASRETTITDQLEDVSYERSELDRKMSSYEERLTLQYLNMQKIVDSLNSTGSSLDGILDRLPFTAKD</sequence>
<evidence type="ECO:0000259" key="7">
    <source>
        <dbReference type="Pfam" id="PF07195"/>
    </source>
</evidence>
<accession>A0ABY1RYJ3</accession>
<evidence type="ECO:0000313" key="8">
    <source>
        <dbReference type="EMBL" id="SMR73318.1"/>
    </source>
</evidence>
<evidence type="ECO:0000256" key="1">
    <source>
        <dbReference type="ARBA" id="ARBA00009764"/>
    </source>
</evidence>
<keyword evidence="8" id="KW-0282">Flagellum</keyword>
<dbReference type="InterPro" id="IPR003481">
    <property type="entry name" value="FliD_N"/>
</dbReference>
<protein>
    <recommendedName>
        <fullName evidence="5">Flagellar hook-associated protein 2</fullName>
        <shortName evidence="5">HAP2</shortName>
    </recommendedName>
    <alternativeName>
        <fullName evidence="5">Flagellar cap protein</fullName>
    </alternativeName>
</protein>
<dbReference type="Pfam" id="PF07195">
    <property type="entry name" value="FliD_C"/>
    <property type="match status" value="2"/>
</dbReference>
<dbReference type="Proteomes" id="UP001159257">
    <property type="component" value="Unassembled WGS sequence"/>
</dbReference>
<keyword evidence="3" id="KW-0175">Coiled coil</keyword>
<keyword evidence="5" id="KW-0964">Secreted</keyword>
<comment type="subunit">
    <text evidence="2 5">Homopentamer.</text>
</comment>
<dbReference type="PANTHER" id="PTHR30288:SF0">
    <property type="entry name" value="FLAGELLAR HOOK-ASSOCIATED PROTEIN 2"/>
    <property type="match status" value="1"/>
</dbReference>
<feature type="domain" description="Flagellar hook-associated protein 2 C-terminal" evidence="7">
    <location>
        <begin position="598"/>
        <end position="669"/>
    </location>
</feature>
<dbReference type="InterPro" id="IPR040026">
    <property type="entry name" value="FliD"/>
</dbReference>
<comment type="similarity">
    <text evidence="1 5">Belongs to the FliD family.</text>
</comment>
<feature type="domain" description="Flagellar hook-associated protein 2 C-terminal" evidence="7">
    <location>
        <begin position="236"/>
        <end position="412"/>
    </location>
</feature>
<dbReference type="PANTHER" id="PTHR30288">
    <property type="entry name" value="FLAGELLAR CAP/ASSEMBLY PROTEIN FLID"/>
    <property type="match status" value="1"/>
</dbReference>
<dbReference type="EMBL" id="FXWV01000003">
    <property type="protein sequence ID" value="SMR73318.1"/>
    <property type="molecule type" value="Genomic_DNA"/>
</dbReference>
<dbReference type="Pfam" id="PF02465">
    <property type="entry name" value="FliD_N"/>
    <property type="match status" value="1"/>
</dbReference>
<dbReference type="InterPro" id="IPR010810">
    <property type="entry name" value="Flagellin_hook_IN_motif"/>
</dbReference>
<gene>
    <name evidence="8" type="ORF">SAMN04487964_103261</name>
</gene>
<dbReference type="Pfam" id="PF07196">
    <property type="entry name" value="Flagellin_IN"/>
    <property type="match status" value="1"/>
</dbReference>
<evidence type="ECO:0000256" key="4">
    <source>
        <dbReference type="ARBA" id="ARBA00023143"/>
    </source>
</evidence>
<comment type="subcellular location">
    <subcellularLocation>
        <location evidence="5">Secreted</location>
    </subcellularLocation>
    <subcellularLocation>
        <location evidence="5">Bacterial flagellum</location>
    </subcellularLocation>
</comment>
<comment type="function">
    <text evidence="5">Required for morphogenesis and for the elongation of the flagellar filament by facilitating polymerization of the flagellin monomers at the tip of growing filament. Forms a capping structure, which prevents flagellin subunits (transported through the central channel of the flagellum) from leaking out without polymerization at the distal end.</text>
</comment>
<keyword evidence="8" id="KW-0966">Cell projection</keyword>
<dbReference type="InterPro" id="IPR010809">
    <property type="entry name" value="FliD_C"/>
</dbReference>
<name>A0ABY1RYJ3_9GAMM</name>
<evidence type="ECO:0000256" key="5">
    <source>
        <dbReference type="RuleBase" id="RU362066"/>
    </source>
</evidence>
<feature type="domain" description="Flagellar hook-associated protein 2 N-terminal" evidence="6">
    <location>
        <begin position="12"/>
        <end position="110"/>
    </location>
</feature>
<keyword evidence="8" id="KW-0969">Cilium</keyword>
<keyword evidence="4 5" id="KW-0975">Bacterial flagellum</keyword>
<comment type="caution">
    <text evidence="8">The sequence shown here is derived from an EMBL/GenBank/DDBJ whole genome shotgun (WGS) entry which is preliminary data.</text>
</comment>
<reference evidence="8 9" key="1">
    <citation type="submission" date="2017-05" db="EMBL/GenBank/DDBJ databases">
        <authorList>
            <person name="Varghese N."/>
            <person name="Submissions S."/>
        </authorList>
    </citation>
    <scope>NUCLEOTIDE SEQUENCE [LARGE SCALE GENOMIC DNA]</scope>
    <source>
        <strain evidence="8 9">CGMCC 1.7287</strain>
    </source>
</reference>